<gene>
    <name evidence="1" type="ORF">DSO57_1035729</name>
</gene>
<sequence length="128" mass="14444">MPSFIAINFHIYPNMKLLSVTPLMVSATISICLTHKQCLSSALDELKDSYQYSGCAVVQNENVEPRGEWSVNTVKRGMFEFKVYCANRQDCSGCSIELDDDNFFSVHGYDTTAFKRRGNTLFLLPSPK</sequence>
<proteinExistence type="predicted"/>
<evidence type="ECO:0000313" key="2">
    <source>
        <dbReference type="Proteomes" id="UP001165960"/>
    </source>
</evidence>
<comment type="caution">
    <text evidence="1">The sequence shown here is derived from an EMBL/GenBank/DDBJ whole genome shotgun (WGS) entry which is preliminary data.</text>
</comment>
<reference evidence="1" key="1">
    <citation type="submission" date="2022-04" db="EMBL/GenBank/DDBJ databases">
        <title>Genome of the entomopathogenic fungus Entomophthora muscae.</title>
        <authorList>
            <person name="Elya C."/>
            <person name="Lovett B.R."/>
            <person name="Lee E."/>
            <person name="Macias A.M."/>
            <person name="Hajek A.E."/>
            <person name="De Bivort B.L."/>
            <person name="Kasson M.T."/>
            <person name="De Fine Licht H.H."/>
            <person name="Stajich J.E."/>
        </authorList>
    </citation>
    <scope>NUCLEOTIDE SEQUENCE</scope>
    <source>
        <strain evidence="1">Berkeley</strain>
    </source>
</reference>
<accession>A0ACC2SZV0</accession>
<evidence type="ECO:0000313" key="1">
    <source>
        <dbReference type="EMBL" id="KAJ9067781.1"/>
    </source>
</evidence>
<dbReference type="EMBL" id="QTSX02003874">
    <property type="protein sequence ID" value="KAJ9067781.1"/>
    <property type="molecule type" value="Genomic_DNA"/>
</dbReference>
<organism evidence="1 2">
    <name type="scientific">Entomophthora muscae</name>
    <dbReference type="NCBI Taxonomy" id="34485"/>
    <lineage>
        <taxon>Eukaryota</taxon>
        <taxon>Fungi</taxon>
        <taxon>Fungi incertae sedis</taxon>
        <taxon>Zoopagomycota</taxon>
        <taxon>Entomophthoromycotina</taxon>
        <taxon>Entomophthoromycetes</taxon>
        <taxon>Entomophthorales</taxon>
        <taxon>Entomophthoraceae</taxon>
        <taxon>Entomophthora</taxon>
    </lineage>
</organism>
<keyword evidence="2" id="KW-1185">Reference proteome</keyword>
<protein>
    <submittedName>
        <fullName evidence="1">Uncharacterized protein</fullName>
    </submittedName>
</protein>
<dbReference type="Proteomes" id="UP001165960">
    <property type="component" value="Unassembled WGS sequence"/>
</dbReference>
<name>A0ACC2SZV0_9FUNG</name>